<dbReference type="EMBL" id="JAQQPM010000005">
    <property type="protein sequence ID" value="KAK2072020.1"/>
    <property type="molecule type" value="Genomic_DNA"/>
</dbReference>
<feature type="compositionally biased region" description="Polar residues" evidence="2">
    <location>
        <begin position="78"/>
        <end position="88"/>
    </location>
</feature>
<keyword evidence="1" id="KW-0175">Coiled coil</keyword>
<dbReference type="AlphaFoldDB" id="A0AAD9I7M0"/>
<keyword evidence="4" id="KW-1185">Reference proteome</keyword>
<gene>
    <name evidence="3" type="ORF">P8C59_006397</name>
</gene>
<feature type="region of interest" description="Disordered" evidence="2">
    <location>
        <begin position="33"/>
        <end position="62"/>
    </location>
</feature>
<evidence type="ECO:0000256" key="1">
    <source>
        <dbReference type="SAM" id="Coils"/>
    </source>
</evidence>
<sequence length="387" mass="43144">MRELQAQIGELARRQTVAKEYISEALLDKWADVDMGGDEDKSYESADLYENNPGSLSQRVHRKFKIKRDQLGALGNITAPQNPVPSQNTGRARHGKAAATAAKPGRSPTGAAAAQSEDGSASGSDTKGPHSPSLSYSKHQRHRQSQKASSANANANAHTQLDDLDDLEDLETLDADQLAAHIDKTRKELRQYDDNLQALSREYAEYWHTARRSSTRRLPMLPPNVLKKKVFNEKTADAAAECVEEEGLQREDCRKKVFNKKTAESVLPPNVLKKEDFMAELDKALKAEMKERSDELESYLNHKWRSVLRFRPRSHAAAALTSWEEYAEVAALRLRAVGRLADLSVQLTRRSVEKRPTGGHGSGWRGDKYKNAGRFGGKGRGKGRDKF</sequence>
<accession>A0AAD9I7M0</accession>
<feature type="region of interest" description="Disordered" evidence="2">
    <location>
        <begin position="74"/>
        <end position="155"/>
    </location>
</feature>
<feature type="coiled-coil region" evidence="1">
    <location>
        <begin position="175"/>
        <end position="202"/>
    </location>
</feature>
<organism evidence="3 4">
    <name type="scientific">Phyllachora maydis</name>
    <dbReference type="NCBI Taxonomy" id="1825666"/>
    <lineage>
        <taxon>Eukaryota</taxon>
        <taxon>Fungi</taxon>
        <taxon>Dikarya</taxon>
        <taxon>Ascomycota</taxon>
        <taxon>Pezizomycotina</taxon>
        <taxon>Sordariomycetes</taxon>
        <taxon>Sordariomycetidae</taxon>
        <taxon>Phyllachorales</taxon>
        <taxon>Phyllachoraceae</taxon>
        <taxon>Phyllachora</taxon>
    </lineage>
</organism>
<dbReference type="Proteomes" id="UP001217918">
    <property type="component" value="Unassembled WGS sequence"/>
</dbReference>
<proteinExistence type="predicted"/>
<protein>
    <submittedName>
        <fullName evidence="3">Uncharacterized protein</fullName>
    </submittedName>
</protein>
<evidence type="ECO:0000313" key="4">
    <source>
        <dbReference type="Proteomes" id="UP001217918"/>
    </source>
</evidence>
<feature type="compositionally biased region" description="Basic and acidic residues" evidence="2">
    <location>
        <begin position="33"/>
        <end position="44"/>
    </location>
</feature>
<name>A0AAD9I7M0_9PEZI</name>
<evidence type="ECO:0000256" key="2">
    <source>
        <dbReference type="SAM" id="MobiDB-lite"/>
    </source>
</evidence>
<feature type="region of interest" description="Disordered" evidence="2">
    <location>
        <begin position="351"/>
        <end position="387"/>
    </location>
</feature>
<comment type="caution">
    <text evidence="3">The sequence shown here is derived from an EMBL/GenBank/DDBJ whole genome shotgun (WGS) entry which is preliminary data.</text>
</comment>
<reference evidence="3" key="1">
    <citation type="journal article" date="2023" name="Mol. Plant Microbe Interact.">
        <title>Elucidating the Obligate Nature and Biological Capacity of an Invasive Fungal Corn Pathogen.</title>
        <authorList>
            <person name="MacCready J.S."/>
            <person name="Roggenkamp E.M."/>
            <person name="Gdanetz K."/>
            <person name="Chilvers M.I."/>
        </authorList>
    </citation>
    <scope>NUCLEOTIDE SEQUENCE</scope>
    <source>
        <strain evidence="3">PM02</strain>
    </source>
</reference>
<evidence type="ECO:0000313" key="3">
    <source>
        <dbReference type="EMBL" id="KAK2072020.1"/>
    </source>
</evidence>